<evidence type="ECO:0000313" key="2">
    <source>
        <dbReference type="EMBL" id="BDA77102.1"/>
    </source>
</evidence>
<proteinExistence type="predicted"/>
<accession>A0ABM7UF33</accession>
<keyword evidence="3" id="KW-1185">Reference proteome</keyword>
<dbReference type="Proteomes" id="UP000245263">
    <property type="component" value="Chromosome 1"/>
</dbReference>
<keyword evidence="1" id="KW-0732">Signal</keyword>
<organism evidence="2 3">
    <name type="scientific">Leptospira kobayashii</name>
    <dbReference type="NCBI Taxonomy" id="1917830"/>
    <lineage>
        <taxon>Bacteria</taxon>
        <taxon>Pseudomonadati</taxon>
        <taxon>Spirochaetota</taxon>
        <taxon>Spirochaetia</taxon>
        <taxon>Leptospirales</taxon>
        <taxon>Leptospiraceae</taxon>
        <taxon>Leptospira</taxon>
    </lineage>
</organism>
<name>A0ABM7UF33_9LEPT</name>
<dbReference type="RefSeq" id="WP_109021725.1">
    <property type="nucleotide sequence ID" value="NZ_AP025028.1"/>
</dbReference>
<evidence type="ECO:0008006" key="4">
    <source>
        <dbReference type="Google" id="ProtNLM"/>
    </source>
</evidence>
<feature type="chain" id="PRO_5046648399" description="SHOCT domain-containing protein" evidence="1">
    <location>
        <begin position="23"/>
        <end position="279"/>
    </location>
</feature>
<reference evidence="2 3" key="1">
    <citation type="submission" date="2021-08" db="EMBL/GenBank/DDBJ databases">
        <title>Complete genome sequence of Leptospira kobayashii strain E30.</title>
        <authorList>
            <person name="Nakao R."/>
            <person name="Nakamura S."/>
            <person name="Masuzawa T."/>
            <person name="Koizumi N."/>
        </authorList>
    </citation>
    <scope>NUCLEOTIDE SEQUENCE [LARGE SCALE GENOMIC DNA]</scope>
    <source>
        <strain evidence="2 3">E30</strain>
    </source>
</reference>
<feature type="signal peptide" evidence="1">
    <location>
        <begin position="1"/>
        <end position="22"/>
    </location>
</feature>
<evidence type="ECO:0000256" key="1">
    <source>
        <dbReference type="SAM" id="SignalP"/>
    </source>
</evidence>
<dbReference type="NCBIfam" id="NF047484">
    <property type="entry name" value="LA1326_LA4305"/>
    <property type="match status" value="1"/>
</dbReference>
<protein>
    <recommendedName>
        <fullName evidence="4">SHOCT domain-containing protein</fullName>
    </recommendedName>
</protein>
<evidence type="ECO:0000313" key="3">
    <source>
        <dbReference type="Proteomes" id="UP000245263"/>
    </source>
</evidence>
<gene>
    <name evidence="2" type="ORF">LPTSP3_g00320</name>
</gene>
<dbReference type="EMBL" id="AP025028">
    <property type="protein sequence ID" value="BDA77102.1"/>
    <property type="molecule type" value="Genomic_DNA"/>
</dbReference>
<sequence>MRFASASLFLIFLFSLFSGVQTCRTTEIRKEHLTLVNSSEDIAVFSVSKEVLSSILPHNIYLLNSDFSEPTSIGSILKRVDYRLSILSSEDWTAILEQNILSKLDEMIFESIQKAPSAAYLILIKKDDPLSPLTKILRTSILYIKTLNGEVIIIPDLRQNITFASQYKFDDWSIYSLEKVKTSYKQDLRIKSKGTPMSFYIEKSADKISVYGRVIVHKETELLPKPILLRVPDEEEINTTKSDWQSVPDRIKILDDLRKKQLINEEEYQNKKKQLLDEL</sequence>